<proteinExistence type="predicted"/>
<name>A0A3P3ZQ31_9ZZZZ</name>
<evidence type="ECO:0000256" key="1">
    <source>
        <dbReference type="SAM" id="MobiDB-lite"/>
    </source>
</evidence>
<dbReference type="AlphaFoldDB" id="A0A3P3ZQ31"/>
<sequence>MSYDVSGREDYRHWGVMPEPSVYMDFPAQVGFGKGFLLFLGGSDDATQGKADAIEMDFMGTGDFLGVSPDHRAQSPNGLPVFKFHRNGTGSAPSFGGFRRT</sequence>
<evidence type="ECO:0000313" key="2">
    <source>
        <dbReference type="EMBL" id="VAY89006.1"/>
    </source>
</evidence>
<feature type="region of interest" description="Disordered" evidence="1">
    <location>
        <begin position="76"/>
        <end position="101"/>
    </location>
</feature>
<protein>
    <submittedName>
        <fullName evidence="2">Uncharacterized protein</fullName>
    </submittedName>
</protein>
<dbReference type="EMBL" id="UOYP01000420">
    <property type="protein sequence ID" value="VAY89006.1"/>
    <property type="molecule type" value="Genomic_DNA"/>
</dbReference>
<reference evidence="2" key="1">
    <citation type="submission" date="2018-10" db="EMBL/GenBank/DDBJ databases">
        <authorList>
            <person name="Plewniak F."/>
        </authorList>
    </citation>
    <scope>NUCLEOTIDE SEQUENCE</scope>
</reference>
<accession>A0A3P3ZQ31</accession>
<organism evidence="2">
    <name type="scientific">mine drainage metagenome</name>
    <dbReference type="NCBI Taxonomy" id="410659"/>
    <lineage>
        <taxon>unclassified sequences</taxon>
        <taxon>metagenomes</taxon>
        <taxon>ecological metagenomes</taxon>
    </lineage>
</organism>
<gene>
    <name evidence="2" type="ORF">CARN8_4770002</name>
</gene>